<feature type="repeat" description="TPR" evidence="1">
    <location>
        <begin position="31"/>
        <end position="64"/>
    </location>
</feature>
<name>A0A6M3WAS8_COROI</name>
<evidence type="ECO:0000313" key="2">
    <source>
        <dbReference type="EMBL" id="QJF58760.1"/>
    </source>
</evidence>
<dbReference type="EMBL" id="MT211886">
    <property type="protein sequence ID" value="QJF58760.1"/>
    <property type="molecule type" value="Genomic_DNA"/>
</dbReference>
<dbReference type="InterPro" id="IPR019734">
    <property type="entry name" value="TPR_rpt"/>
</dbReference>
<dbReference type="SMART" id="SM00028">
    <property type="entry name" value="TPR"/>
    <property type="match status" value="2"/>
</dbReference>
<keyword evidence="2" id="KW-0934">Plastid</keyword>
<keyword evidence="2" id="KW-0150">Chloroplast</keyword>
<dbReference type="EMBL" id="MT211884">
    <property type="protein sequence ID" value="QJF58362.1"/>
    <property type="molecule type" value="Genomic_DNA"/>
</dbReference>
<dbReference type="Gene3D" id="1.25.40.10">
    <property type="entry name" value="Tetratricopeptide repeat domain"/>
    <property type="match status" value="1"/>
</dbReference>
<dbReference type="AlphaFoldDB" id="A0A6M3WAS8"/>
<sequence length="115" mass="13794">MSVNILIMKRLWFQSLKLLESVKEVDLEYRHQYFNTVGFVYYNMKDYDLAKKYYVEAISIKNNYLVALQNLAKVHELQNNYVSALESYNLILFYEPDNKIANLKVTRLKNRDSRI</sequence>
<accession>A0A6M3WAS8</accession>
<evidence type="ECO:0000256" key="1">
    <source>
        <dbReference type="PROSITE-ProRule" id="PRU00339"/>
    </source>
</evidence>
<keyword evidence="1" id="KW-0802">TPR repeat</keyword>
<protein>
    <submittedName>
        <fullName evidence="2">Uncharacterized protein</fullName>
    </submittedName>
</protein>
<reference evidence="2" key="1">
    <citation type="submission" date="2020-03" db="EMBL/GenBank/DDBJ databases">
        <title>Mitochondrial and Plastid genome variability of Corallina officinalis (Corallinales, Rhodophyta).</title>
        <authorList>
            <person name="Yesson C."/>
            <person name="Bian X."/>
            <person name="Williamson C."/>
            <person name="Briscoe A.G."/>
            <person name="Brodie J."/>
        </authorList>
    </citation>
    <scope>NUCLEOTIDE SEQUENCE</scope>
</reference>
<geneLocation type="chloroplast" evidence="2"/>
<dbReference type="Pfam" id="PF13181">
    <property type="entry name" value="TPR_8"/>
    <property type="match status" value="1"/>
</dbReference>
<organism evidence="2">
    <name type="scientific">Corallina officinalis</name>
    <name type="common">Coral seaweed</name>
    <dbReference type="NCBI Taxonomy" id="35170"/>
    <lineage>
        <taxon>Eukaryota</taxon>
        <taxon>Rhodophyta</taxon>
        <taxon>Florideophyceae</taxon>
        <taxon>Corallinophycidae</taxon>
        <taxon>Corallinales</taxon>
        <taxon>Corallinaceae</taxon>
        <taxon>Corallinoideae</taxon>
        <taxon>Corallina</taxon>
    </lineage>
</organism>
<dbReference type="PROSITE" id="PS50005">
    <property type="entry name" value="TPR"/>
    <property type="match status" value="1"/>
</dbReference>
<proteinExistence type="predicted"/>
<dbReference type="InterPro" id="IPR011990">
    <property type="entry name" value="TPR-like_helical_dom_sf"/>
</dbReference>
<dbReference type="SUPFAM" id="SSF48452">
    <property type="entry name" value="TPR-like"/>
    <property type="match status" value="1"/>
</dbReference>
<dbReference type="EMBL" id="MT211887">
    <property type="protein sequence ID" value="QJF58959.1"/>
    <property type="molecule type" value="Genomic_DNA"/>
</dbReference>